<evidence type="ECO:0000256" key="1">
    <source>
        <dbReference type="ARBA" id="ARBA00025788"/>
    </source>
</evidence>
<sequence>MASTDENGSNSLAADLSGTDQSNLFPYIDRDNVHGLNLVVPEQAKALIKPWSEREDTTQFADSGVDDQMIIHVPFAQNVRIKSVILKLGRGEMTPRHLKIFANYPNIIDFADAENTKPHLDISLLEGGTEAVEYPLRVAAFTSVHSLSLYFGDSVGGDQSRVYYVGFKGDSRTQRKEATKKIDIPAANAGDAPLVDRVKQNAGGQQTTAR</sequence>
<dbReference type="InterPro" id="IPR037047">
    <property type="entry name" value="PITH_dom_sf"/>
</dbReference>
<comment type="similarity">
    <text evidence="1">Belongs to the PITHD1 family.</text>
</comment>
<organism evidence="3 4">
    <name type="scientific">Paxillus involutus ATCC 200175</name>
    <dbReference type="NCBI Taxonomy" id="664439"/>
    <lineage>
        <taxon>Eukaryota</taxon>
        <taxon>Fungi</taxon>
        <taxon>Dikarya</taxon>
        <taxon>Basidiomycota</taxon>
        <taxon>Agaricomycotina</taxon>
        <taxon>Agaricomycetes</taxon>
        <taxon>Agaricomycetidae</taxon>
        <taxon>Boletales</taxon>
        <taxon>Paxilineae</taxon>
        <taxon>Paxillaceae</taxon>
        <taxon>Paxillus</taxon>
    </lineage>
</organism>
<dbReference type="GO" id="GO:0005737">
    <property type="term" value="C:cytoplasm"/>
    <property type="evidence" value="ECO:0007669"/>
    <property type="project" value="UniProtKB-ARBA"/>
</dbReference>
<dbReference type="InterPro" id="IPR010400">
    <property type="entry name" value="PITH_dom"/>
</dbReference>
<dbReference type="SUPFAM" id="SSF49785">
    <property type="entry name" value="Galactose-binding domain-like"/>
    <property type="match status" value="1"/>
</dbReference>
<dbReference type="Pfam" id="PF06201">
    <property type="entry name" value="PITH"/>
    <property type="match status" value="1"/>
</dbReference>
<evidence type="ECO:0000313" key="3">
    <source>
        <dbReference type="EMBL" id="KIJ15892.1"/>
    </source>
</evidence>
<proteinExistence type="inferred from homology"/>
<evidence type="ECO:0000313" key="4">
    <source>
        <dbReference type="Proteomes" id="UP000053647"/>
    </source>
</evidence>
<dbReference type="Proteomes" id="UP000053647">
    <property type="component" value="Unassembled WGS sequence"/>
</dbReference>
<dbReference type="OrthoDB" id="2635at2759"/>
<dbReference type="PANTHER" id="PTHR12175">
    <property type="entry name" value="AD039 HT014 THIOREDOXIN FAMILY TRP26"/>
    <property type="match status" value="1"/>
</dbReference>
<dbReference type="EMBL" id="KN819335">
    <property type="protein sequence ID" value="KIJ15892.1"/>
    <property type="molecule type" value="Genomic_DNA"/>
</dbReference>
<dbReference type="AlphaFoldDB" id="A0A0C9U970"/>
<evidence type="ECO:0000259" key="2">
    <source>
        <dbReference type="PROSITE" id="PS51532"/>
    </source>
</evidence>
<dbReference type="InterPro" id="IPR045099">
    <property type="entry name" value="PITH1-like"/>
</dbReference>
<gene>
    <name evidence="3" type="ORF">PAXINDRAFT_99258</name>
</gene>
<dbReference type="GO" id="GO:0005634">
    <property type="term" value="C:nucleus"/>
    <property type="evidence" value="ECO:0007669"/>
    <property type="project" value="TreeGrafter"/>
</dbReference>
<feature type="domain" description="PITH" evidence="2">
    <location>
        <begin position="13"/>
        <end position="187"/>
    </location>
</feature>
<dbReference type="HOGENOM" id="CLU_072377_2_1_1"/>
<dbReference type="Gene3D" id="2.60.120.470">
    <property type="entry name" value="PITH domain"/>
    <property type="match status" value="1"/>
</dbReference>
<name>A0A0C9U970_PAXIN</name>
<reference evidence="3 4" key="1">
    <citation type="submission" date="2014-06" db="EMBL/GenBank/DDBJ databases">
        <authorList>
            <consortium name="DOE Joint Genome Institute"/>
            <person name="Kuo A."/>
            <person name="Kohler A."/>
            <person name="Nagy L.G."/>
            <person name="Floudas D."/>
            <person name="Copeland A."/>
            <person name="Barry K.W."/>
            <person name="Cichocki N."/>
            <person name="Veneault-Fourrey C."/>
            <person name="LaButti K."/>
            <person name="Lindquist E.A."/>
            <person name="Lipzen A."/>
            <person name="Lundell T."/>
            <person name="Morin E."/>
            <person name="Murat C."/>
            <person name="Sun H."/>
            <person name="Tunlid A."/>
            <person name="Henrissat B."/>
            <person name="Grigoriev I.V."/>
            <person name="Hibbett D.S."/>
            <person name="Martin F."/>
            <person name="Nordberg H.P."/>
            <person name="Cantor M.N."/>
            <person name="Hua S.X."/>
        </authorList>
    </citation>
    <scope>NUCLEOTIDE SEQUENCE [LARGE SCALE GENOMIC DNA]</scope>
    <source>
        <strain evidence="3 4">ATCC 200175</strain>
    </source>
</reference>
<dbReference type="PANTHER" id="PTHR12175:SF1">
    <property type="entry name" value="PITH DOMAIN-CONTAINING PROTEIN 1"/>
    <property type="match status" value="1"/>
</dbReference>
<dbReference type="PROSITE" id="PS51532">
    <property type="entry name" value="PITH"/>
    <property type="match status" value="1"/>
</dbReference>
<accession>A0A0C9U970</accession>
<dbReference type="InterPro" id="IPR008979">
    <property type="entry name" value="Galactose-bd-like_sf"/>
</dbReference>
<reference evidence="4" key="2">
    <citation type="submission" date="2015-01" db="EMBL/GenBank/DDBJ databases">
        <title>Evolutionary Origins and Diversification of the Mycorrhizal Mutualists.</title>
        <authorList>
            <consortium name="DOE Joint Genome Institute"/>
            <consortium name="Mycorrhizal Genomics Consortium"/>
            <person name="Kohler A."/>
            <person name="Kuo A."/>
            <person name="Nagy L.G."/>
            <person name="Floudas D."/>
            <person name="Copeland A."/>
            <person name="Barry K.W."/>
            <person name="Cichocki N."/>
            <person name="Veneault-Fourrey C."/>
            <person name="LaButti K."/>
            <person name="Lindquist E.A."/>
            <person name="Lipzen A."/>
            <person name="Lundell T."/>
            <person name="Morin E."/>
            <person name="Murat C."/>
            <person name="Riley R."/>
            <person name="Ohm R."/>
            <person name="Sun H."/>
            <person name="Tunlid A."/>
            <person name="Henrissat B."/>
            <person name="Grigoriev I.V."/>
            <person name="Hibbett D.S."/>
            <person name="Martin F."/>
        </authorList>
    </citation>
    <scope>NUCLEOTIDE SEQUENCE [LARGE SCALE GENOMIC DNA]</scope>
    <source>
        <strain evidence="4">ATCC 200175</strain>
    </source>
</reference>
<protein>
    <recommendedName>
        <fullName evidence="2">PITH domain-containing protein</fullName>
    </recommendedName>
</protein>
<keyword evidence="4" id="KW-1185">Reference proteome</keyword>